<comment type="caution">
    <text evidence="2">The sequence shown here is derived from an EMBL/GenBank/DDBJ whole genome shotgun (WGS) entry which is preliminary data.</text>
</comment>
<keyword evidence="3" id="KW-1185">Reference proteome</keyword>
<gene>
    <name evidence="2" type="ORF">EDD29_8525</name>
</gene>
<dbReference type="SUPFAM" id="SSF53187">
    <property type="entry name" value="Zn-dependent exopeptidases"/>
    <property type="match status" value="1"/>
</dbReference>
<dbReference type="AlphaFoldDB" id="A0A3N1DBE4"/>
<name>A0A3N1DBE4_9ACTN</name>
<evidence type="ECO:0008006" key="4">
    <source>
        <dbReference type="Google" id="ProtNLM"/>
    </source>
</evidence>
<dbReference type="RefSeq" id="WP_123669692.1">
    <property type="nucleotide sequence ID" value="NZ_RJKE01000001.1"/>
</dbReference>
<feature type="compositionally biased region" description="Low complexity" evidence="1">
    <location>
        <begin position="242"/>
        <end position="255"/>
    </location>
</feature>
<dbReference type="Gene3D" id="3.50.30.30">
    <property type="match status" value="1"/>
</dbReference>
<dbReference type="Proteomes" id="UP000272400">
    <property type="component" value="Unassembled WGS sequence"/>
</dbReference>
<protein>
    <recommendedName>
        <fullName evidence="4">PA domain-containing protein</fullName>
    </recommendedName>
</protein>
<evidence type="ECO:0000256" key="1">
    <source>
        <dbReference type="SAM" id="MobiDB-lite"/>
    </source>
</evidence>
<dbReference type="OrthoDB" id="1936983at2"/>
<proteinExistence type="predicted"/>
<dbReference type="Gene3D" id="3.40.630.10">
    <property type="entry name" value="Zn peptidases"/>
    <property type="match status" value="1"/>
</dbReference>
<feature type="region of interest" description="Disordered" evidence="1">
    <location>
        <begin position="232"/>
        <end position="288"/>
    </location>
</feature>
<dbReference type="EMBL" id="RJKE01000001">
    <property type="protein sequence ID" value="ROO90786.1"/>
    <property type="molecule type" value="Genomic_DNA"/>
</dbReference>
<evidence type="ECO:0000313" key="2">
    <source>
        <dbReference type="EMBL" id="ROO90786.1"/>
    </source>
</evidence>
<sequence>MDIRSLEEQVDLLVGLGTRPTGSAAHRALVEDVAARWAALGLEVHRDRHTFTRWEVPPGAARLLVDGQDVEVSSPYPYSGTTGPEGVSGRLHLLDGLVKHWRRARGGIAVVEVPHREVPFDLLVGDWEGGAPARPPIANPVVTATLFGPSLAAARKAGVRAVVAVWRGLSPGNAEGQYLPFTFPYRDLPALWVAGEEGERVLAAAKAGTEAHLTLDAILTESTRTETIWAISEASSDPEDPAPASRSADAALAESPTTPGGESTSDPEDPRSADAVLAEGAGGPGRESILVVSHSDGVNAVEENGHIGLVEMARDAVARPHRRRMVFVLTSGHLRIPAVTAHGQATTAWLAAHPELWAGGPGRSRAVAGLVVEHLGAREFADDPATGDHGPTGALEPELLYATTRQLRDLVLEEWTGPAPAPTEVCAPGPLVHFGEGEPLYEHRIPAVCLVTAPQYLLAETSHDAVLTDLPSLQRQVESFIRLQRRLDALPSFDPVPAPSRLRKLLATLRAARLALTPVS</sequence>
<evidence type="ECO:0000313" key="3">
    <source>
        <dbReference type="Proteomes" id="UP000272400"/>
    </source>
</evidence>
<accession>A0A3N1DBE4</accession>
<reference evidence="2 3" key="1">
    <citation type="submission" date="2018-11" db="EMBL/GenBank/DDBJ databases">
        <title>Sequencing the genomes of 1000 actinobacteria strains.</title>
        <authorList>
            <person name="Klenk H.-P."/>
        </authorList>
    </citation>
    <scope>NUCLEOTIDE SEQUENCE [LARGE SCALE GENOMIC DNA]</scope>
    <source>
        <strain evidence="2 3">DSM 44254</strain>
    </source>
</reference>
<organism evidence="2 3">
    <name type="scientific">Actinocorallia herbida</name>
    <dbReference type="NCBI Taxonomy" id="58109"/>
    <lineage>
        <taxon>Bacteria</taxon>
        <taxon>Bacillati</taxon>
        <taxon>Actinomycetota</taxon>
        <taxon>Actinomycetes</taxon>
        <taxon>Streptosporangiales</taxon>
        <taxon>Thermomonosporaceae</taxon>
        <taxon>Actinocorallia</taxon>
    </lineage>
</organism>